<dbReference type="EMBL" id="FXUF01000008">
    <property type="protein sequence ID" value="SMP59814.1"/>
    <property type="molecule type" value="Genomic_DNA"/>
</dbReference>
<evidence type="ECO:0000313" key="3">
    <source>
        <dbReference type="Proteomes" id="UP001158066"/>
    </source>
</evidence>
<dbReference type="Pfam" id="PF13508">
    <property type="entry name" value="Acetyltransf_7"/>
    <property type="match status" value="1"/>
</dbReference>
<accession>A0AA45WWG2</accession>
<name>A0AA45WWG2_9CLOT</name>
<dbReference type="FunFam" id="3.40.630.30:FF:000165">
    <property type="entry name" value="IAA acetyltransferase"/>
    <property type="match status" value="1"/>
</dbReference>
<dbReference type="PROSITE" id="PS51186">
    <property type="entry name" value="GNAT"/>
    <property type="match status" value="1"/>
</dbReference>
<sequence>MQLIKRKGIVMDIKIIKENKKRFLDLLLLADEQESMIDKYIERGELFALYDGDLKCICVITREDKDTCELKNIATYEKYQGKGYGSRLIKYICEHYEDKCKSIIVGTGDSPWIISFYERCGFVLSHRVKDFFIDNYEHPMFDNGIQLVDMVYLKKDFEAHDG</sequence>
<dbReference type="InterPro" id="IPR000182">
    <property type="entry name" value="GNAT_dom"/>
</dbReference>
<proteinExistence type="predicted"/>
<dbReference type="SUPFAM" id="SSF55729">
    <property type="entry name" value="Acyl-CoA N-acyltransferases (Nat)"/>
    <property type="match status" value="1"/>
</dbReference>
<comment type="caution">
    <text evidence="2">The sequence shown here is derived from an EMBL/GenBank/DDBJ whole genome shotgun (WGS) entry which is preliminary data.</text>
</comment>
<dbReference type="InterPro" id="IPR016181">
    <property type="entry name" value="Acyl_CoA_acyltransferase"/>
</dbReference>
<protein>
    <submittedName>
        <fullName evidence="2">Acetyltransferase (GNAT) domain-containing protein</fullName>
    </submittedName>
</protein>
<reference evidence="2" key="1">
    <citation type="submission" date="2017-05" db="EMBL/GenBank/DDBJ databases">
        <authorList>
            <person name="Varghese N."/>
            <person name="Submissions S."/>
        </authorList>
    </citation>
    <scope>NUCLEOTIDE SEQUENCE</scope>
    <source>
        <strain evidence="2">Su22</strain>
    </source>
</reference>
<keyword evidence="3" id="KW-1185">Reference proteome</keyword>
<evidence type="ECO:0000313" key="2">
    <source>
        <dbReference type="EMBL" id="SMP59814.1"/>
    </source>
</evidence>
<dbReference type="CDD" id="cd04301">
    <property type="entry name" value="NAT_SF"/>
    <property type="match status" value="1"/>
</dbReference>
<gene>
    <name evidence="2" type="ORF">SAMN06296020_1085</name>
</gene>
<dbReference type="AlphaFoldDB" id="A0AA45WWG2"/>
<feature type="domain" description="N-acetyltransferase" evidence="1">
    <location>
        <begin position="11"/>
        <end position="158"/>
    </location>
</feature>
<dbReference type="Gene3D" id="3.40.630.30">
    <property type="match status" value="1"/>
</dbReference>
<evidence type="ECO:0000259" key="1">
    <source>
        <dbReference type="PROSITE" id="PS51186"/>
    </source>
</evidence>
<dbReference type="Proteomes" id="UP001158066">
    <property type="component" value="Unassembled WGS sequence"/>
</dbReference>
<organism evidence="2 3">
    <name type="scientific">Anoxynatronum buryatiense</name>
    <dbReference type="NCBI Taxonomy" id="489973"/>
    <lineage>
        <taxon>Bacteria</taxon>
        <taxon>Bacillati</taxon>
        <taxon>Bacillota</taxon>
        <taxon>Clostridia</taxon>
        <taxon>Eubacteriales</taxon>
        <taxon>Clostridiaceae</taxon>
        <taxon>Anoxynatronum</taxon>
    </lineage>
</organism>
<dbReference type="GO" id="GO:0016747">
    <property type="term" value="F:acyltransferase activity, transferring groups other than amino-acyl groups"/>
    <property type="evidence" value="ECO:0007669"/>
    <property type="project" value="InterPro"/>
</dbReference>